<evidence type="ECO:0000313" key="2">
    <source>
        <dbReference type="EMBL" id="MBM3274408.1"/>
    </source>
</evidence>
<dbReference type="GO" id="GO:0016746">
    <property type="term" value="F:acyltransferase activity"/>
    <property type="evidence" value="ECO:0007669"/>
    <property type="project" value="InterPro"/>
</dbReference>
<name>A0A937X354_9BACT</name>
<proteinExistence type="predicted"/>
<dbReference type="AlphaFoldDB" id="A0A937X354"/>
<dbReference type="Gene3D" id="3.30.559.10">
    <property type="entry name" value="Chloramphenicol acetyltransferase-like domain"/>
    <property type="match status" value="1"/>
</dbReference>
<dbReference type="EMBL" id="VGJX01000206">
    <property type="protein sequence ID" value="MBM3274408.1"/>
    <property type="molecule type" value="Genomic_DNA"/>
</dbReference>
<dbReference type="SUPFAM" id="SSF52777">
    <property type="entry name" value="CoA-dependent acyltransferases"/>
    <property type="match status" value="1"/>
</dbReference>
<evidence type="ECO:0000259" key="1">
    <source>
        <dbReference type="Pfam" id="PF00198"/>
    </source>
</evidence>
<protein>
    <submittedName>
        <fullName evidence="2">2-oxo acid dehydrogenase subunit E2</fullName>
    </submittedName>
</protein>
<feature type="non-terminal residue" evidence="2">
    <location>
        <position position="218"/>
    </location>
</feature>
<evidence type="ECO:0000313" key="3">
    <source>
        <dbReference type="Proteomes" id="UP000703893"/>
    </source>
</evidence>
<reference evidence="2 3" key="1">
    <citation type="submission" date="2019-03" db="EMBL/GenBank/DDBJ databases">
        <title>Lake Tanganyika Metagenome-Assembled Genomes (MAGs).</title>
        <authorList>
            <person name="Tran P."/>
        </authorList>
    </citation>
    <scope>NUCLEOTIDE SEQUENCE [LARGE SCALE GENOMIC DNA]</scope>
    <source>
        <strain evidence="2">K_DeepCast_65m_m2_236</strain>
    </source>
</reference>
<accession>A0A937X354</accession>
<gene>
    <name evidence="2" type="ORF">FJZ00_04605</name>
</gene>
<organism evidence="2 3">
    <name type="scientific">Candidatus Tanganyikabacteria bacterium</name>
    <dbReference type="NCBI Taxonomy" id="2961651"/>
    <lineage>
        <taxon>Bacteria</taxon>
        <taxon>Bacillati</taxon>
        <taxon>Candidatus Sericytochromatia</taxon>
        <taxon>Candidatus Tanganyikabacteria</taxon>
    </lineage>
</organism>
<dbReference type="Proteomes" id="UP000703893">
    <property type="component" value="Unassembled WGS sequence"/>
</dbReference>
<sequence>MTIDAARRKLAMVSWNGPGQPAILGKVTVDLTDTLVEIQRQRNLAGVRVTLTHVVAKAVAMAIGRVPQLNGRLVWGRFVANPDVSVSILAALDGGSDLARIKVQRADMRSLADIAGAVEAGLAALRTGADQRHSAGRGVVEALPAWLLRPVIRTIGFAASCLGISVKSAGLEPLPFGSCIISNVGIFGVEEAYIPLMTWSHVPVYICVGAVRKTPVHH</sequence>
<dbReference type="InterPro" id="IPR001078">
    <property type="entry name" value="2-oxoacid_DH_actylTfrase"/>
</dbReference>
<comment type="caution">
    <text evidence="2">The sequence shown here is derived from an EMBL/GenBank/DDBJ whole genome shotgun (WGS) entry which is preliminary data.</text>
</comment>
<dbReference type="Pfam" id="PF00198">
    <property type="entry name" value="2-oxoacid_dh"/>
    <property type="match status" value="1"/>
</dbReference>
<feature type="domain" description="2-oxoacid dehydrogenase acyltransferase catalytic" evidence="1">
    <location>
        <begin position="31"/>
        <end position="128"/>
    </location>
</feature>
<dbReference type="InterPro" id="IPR023213">
    <property type="entry name" value="CAT-like_dom_sf"/>
</dbReference>